<dbReference type="SUPFAM" id="SSF54631">
    <property type="entry name" value="CBS-domain pair"/>
    <property type="match status" value="1"/>
</dbReference>
<name>A0A2Z4GHX2_9BACT</name>
<evidence type="ECO:0000256" key="1">
    <source>
        <dbReference type="ARBA" id="ARBA00022737"/>
    </source>
</evidence>
<feature type="region of interest" description="Disordered" evidence="3">
    <location>
        <begin position="1"/>
        <end position="22"/>
    </location>
</feature>
<protein>
    <submittedName>
        <fullName evidence="5">Inosine-5-monophosphate dehydrogenase</fullName>
    </submittedName>
</protein>
<feature type="domain" description="CBS" evidence="4">
    <location>
        <begin position="27"/>
        <end position="89"/>
    </location>
</feature>
<organism evidence="5 6">
    <name type="scientific">Arcticibacterium luteifluviistationis</name>
    <dbReference type="NCBI Taxonomy" id="1784714"/>
    <lineage>
        <taxon>Bacteria</taxon>
        <taxon>Pseudomonadati</taxon>
        <taxon>Bacteroidota</taxon>
        <taxon>Cytophagia</taxon>
        <taxon>Cytophagales</taxon>
        <taxon>Leadbetterellaceae</taxon>
        <taxon>Arcticibacterium</taxon>
    </lineage>
</organism>
<proteinExistence type="predicted"/>
<dbReference type="PANTHER" id="PTHR48108:SF26">
    <property type="entry name" value="CBS DOMAIN-CONTAINING PROTEIN DDB_G0289609"/>
    <property type="match status" value="1"/>
</dbReference>
<accession>A0A2Z4GHX2</accession>
<keyword evidence="1" id="KW-0677">Repeat</keyword>
<dbReference type="OrthoDB" id="9790355at2"/>
<feature type="domain" description="CBS" evidence="4">
    <location>
        <begin position="98"/>
        <end position="154"/>
    </location>
</feature>
<keyword evidence="6" id="KW-1185">Reference proteome</keyword>
<dbReference type="KEGG" id="als:DJ013_21175"/>
<dbReference type="InterPro" id="IPR000644">
    <property type="entry name" value="CBS_dom"/>
</dbReference>
<evidence type="ECO:0000313" key="5">
    <source>
        <dbReference type="EMBL" id="AWW00559.1"/>
    </source>
</evidence>
<reference evidence="5 6" key="1">
    <citation type="submission" date="2018-05" db="EMBL/GenBank/DDBJ databases">
        <title>Complete genome sequence of Arcticibacterium luteifluviistationis SM1504T, a cytophagaceae bacterium isolated from Arctic surface seawater.</title>
        <authorList>
            <person name="Li Y."/>
            <person name="Qin Q.-L."/>
        </authorList>
    </citation>
    <scope>NUCLEOTIDE SEQUENCE [LARGE SCALE GENOMIC DNA]</scope>
    <source>
        <strain evidence="5 6">SM1504</strain>
    </source>
</reference>
<sequence length="156" mass="17643">MKNFQNRAHDDGTNDQTPKIPSVTEYMTPISRLITIKEDTPVLEVLKILLDKRITGAPVVNEQGDVVGLIDDKDCLSILLGSAYYNEPVEKDTVSEYMSNVMKDISIENDIVDVANTFLTTPYKRLLVMDNEGKLAGQISRRDILIAIRDMNQKKW</sequence>
<dbReference type="RefSeq" id="WP_111373925.1">
    <property type="nucleotide sequence ID" value="NZ_CP029480.1"/>
</dbReference>
<dbReference type="Gene3D" id="3.10.580.10">
    <property type="entry name" value="CBS-domain"/>
    <property type="match status" value="1"/>
</dbReference>
<evidence type="ECO:0000256" key="3">
    <source>
        <dbReference type="SAM" id="MobiDB-lite"/>
    </source>
</evidence>
<dbReference type="EMBL" id="CP029480">
    <property type="protein sequence ID" value="AWW00559.1"/>
    <property type="molecule type" value="Genomic_DNA"/>
</dbReference>
<evidence type="ECO:0000313" key="6">
    <source>
        <dbReference type="Proteomes" id="UP000249873"/>
    </source>
</evidence>
<gene>
    <name evidence="5" type="ORF">DJ013_21175</name>
</gene>
<dbReference type="InterPro" id="IPR046342">
    <property type="entry name" value="CBS_dom_sf"/>
</dbReference>
<evidence type="ECO:0000256" key="2">
    <source>
        <dbReference type="PROSITE-ProRule" id="PRU00703"/>
    </source>
</evidence>
<dbReference type="PANTHER" id="PTHR48108">
    <property type="entry name" value="CBS DOMAIN-CONTAINING PROTEIN CBSX2, CHLOROPLASTIC"/>
    <property type="match status" value="1"/>
</dbReference>
<dbReference type="Proteomes" id="UP000249873">
    <property type="component" value="Chromosome"/>
</dbReference>
<dbReference type="SMART" id="SM00116">
    <property type="entry name" value="CBS"/>
    <property type="match status" value="2"/>
</dbReference>
<dbReference type="AlphaFoldDB" id="A0A2Z4GHX2"/>
<dbReference type="Pfam" id="PF00571">
    <property type="entry name" value="CBS"/>
    <property type="match status" value="2"/>
</dbReference>
<dbReference type="PROSITE" id="PS51371">
    <property type="entry name" value="CBS"/>
    <property type="match status" value="2"/>
</dbReference>
<keyword evidence="2" id="KW-0129">CBS domain</keyword>
<evidence type="ECO:0000259" key="4">
    <source>
        <dbReference type="PROSITE" id="PS51371"/>
    </source>
</evidence>
<dbReference type="InterPro" id="IPR051462">
    <property type="entry name" value="CBS_domain-containing"/>
</dbReference>